<proteinExistence type="predicted"/>
<name>A0A510UK35_ALIFS</name>
<dbReference type="AlphaFoldDB" id="A0A510UK35"/>
<organism evidence="1 2">
    <name type="scientific">Aliivibrio fischeri</name>
    <name type="common">Vibrio fischeri</name>
    <dbReference type="NCBI Taxonomy" id="668"/>
    <lineage>
        <taxon>Bacteria</taxon>
        <taxon>Pseudomonadati</taxon>
        <taxon>Pseudomonadota</taxon>
        <taxon>Gammaproteobacteria</taxon>
        <taxon>Vibrionales</taxon>
        <taxon>Vibrionaceae</taxon>
        <taxon>Aliivibrio</taxon>
    </lineage>
</organism>
<evidence type="ECO:0000313" key="1">
    <source>
        <dbReference type="EMBL" id="GEK13720.1"/>
    </source>
</evidence>
<comment type="caution">
    <text evidence="1">The sequence shown here is derived from an EMBL/GenBank/DDBJ whole genome shotgun (WGS) entry which is preliminary data.</text>
</comment>
<dbReference type="Proteomes" id="UP000321787">
    <property type="component" value="Unassembled WGS sequence"/>
</dbReference>
<protein>
    <submittedName>
        <fullName evidence="1">Uncharacterized protein</fullName>
    </submittedName>
</protein>
<dbReference type="EMBL" id="BJTZ01000008">
    <property type="protein sequence ID" value="GEK13720.1"/>
    <property type="molecule type" value="Genomic_DNA"/>
</dbReference>
<reference evidence="1 2" key="1">
    <citation type="submission" date="2019-07" db="EMBL/GenBank/DDBJ databases">
        <title>Whole genome shotgun sequence of Aliivibrio fischeri NBRC 101058.</title>
        <authorList>
            <person name="Hosoyama A."/>
            <person name="Uohara A."/>
            <person name="Ohji S."/>
            <person name="Ichikawa N."/>
        </authorList>
    </citation>
    <scope>NUCLEOTIDE SEQUENCE [LARGE SCALE GENOMIC DNA]</scope>
    <source>
        <strain evidence="1 2">NBRC 101058</strain>
    </source>
</reference>
<accession>A0A510UK35</accession>
<evidence type="ECO:0000313" key="2">
    <source>
        <dbReference type="Proteomes" id="UP000321787"/>
    </source>
</evidence>
<sequence length="59" mass="6636">MKARRELLNFGNTRSANNANIKNRIPTSTLTILRSLKYSNDSEGFVSNNADIIIKLGWP</sequence>
<gene>
    <name evidence="1" type="ORF">AFI02nite_17560</name>
</gene>